<name>A0A4R6S9I5_LABRH</name>
<protein>
    <submittedName>
        <fullName evidence="1">Uncharacterized protein</fullName>
    </submittedName>
</protein>
<evidence type="ECO:0000313" key="1">
    <source>
        <dbReference type="EMBL" id="TDP96592.1"/>
    </source>
</evidence>
<keyword evidence="2" id="KW-1185">Reference proteome</keyword>
<comment type="caution">
    <text evidence="1">The sequence shown here is derived from an EMBL/GenBank/DDBJ whole genome shotgun (WGS) entry which is preliminary data.</text>
</comment>
<dbReference type="PROSITE" id="PS51257">
    <property type="entry name" value="PROKAR_LIPOPROTEIN"/>
    <property type="match status" value="1"/>
</dbReference>
<sequence>MTIRGLTHPYAGATACSRMFVNGFTFRWVKGDRYVAVMRGTCVDQRRVYIFSDHFNDGPVFETPQPLIDAIPAPHTEWADDSTLRQLIQQWLAKR</sequence>
<dbReference type="AlphaFoldDB" id="A0A4R6S9I5"/>
<dbReference type="Proteomes" id="UP000295444">
    <property type="component" value="Unassembled WGS sequence"/>
</dbReference>
<accession>A0A4R6S9I5</accession>
<organism evidence="1 2">
    <name type="scientific">Labedaea rhizosphaerae</name>
    <dbReference type="NCBI Taxonomy" id="598644"/>
    <lineage>
        <taxon>Bacteria</taxon>
        <taxon>Bacillati</taxon>
        <taxon>Actinomycetota</taxon>
        <taxon>Actinomycetes</taxon>
        <taxon>Pseudonocardiales</taxon>
        <taxon>Pseudonocardiaceae</taxon>
        <taxon>Labedaea</taxon>
    </lineage>
</organism>
<evidence type="ECO:0000313" key="2">
    <source>
        <dbReference type="Proteomes" id="UP000295444"/>
    </source>
</evidence>
<gene>
    <name evidence="1" type="ORF">EV186_104580</name>
</gene>
<proteinExistence type="predicted"/>
<dbReference type="EMBL" id="SNXZ01000004">
    <property type="protein sequence ID" value="TDP96592.1"/>
    <property type="molecule type" value="Genomic_DNA"/>
</dbReference>
<reference evidence="1 2" key="1">
    <citation type="submission" date="2019-03" db="EMBL/GenBank/DDBJ databases">
        <title>Genomic Encyclopedia of Type Strains, Phase IV (KMG-IV): sequencing the most valuable type-strain genomes for metagenomic binning, comparative biology and taxonomic classification.</title>
        <authorList>
            <person name="Goeker M."/>
        </authorList>
    </citation>
    <scope>NUCLEOTIDE SEQUENCE [LARGE SCALE GENOMIC DNA]</scope>
    <source>
        <strain evidence="1 2">DSM 45361</strain>
    </source>
</reference>